<organism evidence="2 3">
    <name type="scientific">Suillus fuscotomentosus</name>
    <dbReference type="NCBI Taxonomy" id="1912939"/>
    <lineage>
        <taxon>Eukaryota</taxon>
        <taxon>Fungi</taxon>
        <taxon>Dikarya</taxon>
        <taxon>Basidiomycota</taxon>
        <taxon>Agaricomycotina</taxon>
        <taxon>Agaricomycetes</taxon>
        <taxon>Agaricomycetidae</taxon>
        <taxon>Boletales</taxon>
        <taxon>Suillineae</taxon>
        <taxon>Suillaceae</taxon>
        <taxon>Suillus</taxon>
    </lineage>
</organism>
<gene>
    <name evidence="2" type="ORF">F5891DRAFT_959790</name>
</gene>
<dbReference type="Pfam" id="PF18759">
    <property type="entry name" value="Plavaka"/>
    <property type="match status" value="1"/>
</dbReference>
<comment type="caution">
    <text evidence="2">The sequence shown here is derived from an EMBL/GenBank/DDBJ whole genome shotgun (WGS) entry which is preliminary data.</text>
</comment>
<accession>A0AAD4DWX1</accession>
<evidence type="ECO:0000256" key="1">
    <source>
        <dbReference type="SAM" id="MobiDB-lite"/>
    </source>
</evidence>
<protein>
    <submittedName>
        <fullName evidence="2">Uncharacterized protein</fullName>
    </submittedName>
</protein>
<evidence type="ECO:0000313" key="3">
    <source>
        <dbReference type="Proteomes" id="UP001195769"/>
    </source>
</evidence>
<dbReference type="InterPro" id="IPR041078">
    <property type="entry name" value="Plavaka"/>
</dbReference>
<sequence>MASIPGPVPYNSARPAAHPDIDSFKTEYHPNSGRPTSVETFSAFGHGHTQPKFDDREPWHPFASRADFEFASLTHKAALNKEQTDELLRLIQNIVDGHARLTFRSHNDVSKAWDTAATQLTPFEQHTISVDYKQDKLEFEVYTRSLWDWALDLLQEPLLAPHFPWTADRWWRIQSKLPNDGVPFAIILYADKTHLSSSGIVKGYPVIARCGNLPVNIRNTTGMGGGRVVGWLPIVPEDAEQSGKLSYTNIKRVVWHKAFLKLLELVIIFSKTGFAHHSDFNNIMRWLFPLILLLSADYEEQCVMALIRGTGSNCPCPICLVPTAKLSDHAATYPIRTVEDAQDCLKLYQEDCVAGEEALKEKSLRPVENSFWQVRHSNPHEIISQDPLHAFHGGLFGKHLWTEVKKLLENLGRSALKQVDDQFTAFPRWRNLNHFNSVTNISYSDGNKLQDISKVPQNVLTQEEDKAGYALLKCIASYLHIDMYISLDVHTESTIAAGEAEVLVFQKHMADYIIAARHTELGTKSWNFPKMHSPKHIFQDIREKGAARNFSTRPNEGCHRPLKRMYSLQTNRKEVAGQILKLDHKSFVSEMISGRIFHLDDLSELEDEDSEDSDTLDDDTFSGHVYLGSAQSPTTFADVEKENQSRRTFNRFRHKFTKFINEFLPSHNIPLPEGTVWLKPAAQDKLQEYRYLKVNYESTVDWKLATDYLRCNPSFHGHERYDCALIRTLNKDRNNKNIFVRILFIFKYMVGNKSLDLALVLPMDTPLGACRTVDRDLRLTRLHARPSASSEFVSLHSIIRGALLVPDFNNDGDFFLVDFVDPDMFLRSQRKLLF</sequence>
<dbReference type="RefSeq" id="XP_041221190.1">
    <property type="nucleotide sequence ID" value="XM_041375682.1"/>
</dbReference>
<keyword evidence="3" id="KW-1185">Reference proteome</keyword>
<proteinExistence type="predicted"/>
<name>A0AAD4DWX1_9AGAM</name>
<dbReference type="AlphaFoldDB" id="A0AAD4DWX1"/>
<evidence type="ECO:0000313" key="2">
    <source>
        <dbReference type="EMBL" id="KAG1895614.1"/>
    </source>
</evidence>
<dbReference type="GeneID" id="64669980"/>
<dbReference type="EMBL" id="JABBWK010000064">
    <property type="protein sequence ID" value="KAG1895614.1"/>
    <property type="molecule type" value="Genomic_DNA"/>
</dbReference>
<feature type="compositionally biased region" description="Basic and acidic residues" evidence="1">
    <location>
        <begin position="17"/>
        <end position="28"/>
    </location>
</feature>
<feature type="region of interest" description="Disordered" evidence="1">
    <location>
        <begin position="1"/>
        <end position="56"/>
    </location>
</feature>
<dbReference type="Proteomes" id="UP001195769">
    <property type="component" value="Unassembled WGS sequence"/>
</dbReference>
<reference evidence="2" key="1">
    <citation type="journal article" date="2020" name="New Phytol.">
        <title>Comparative genomics reveals dynamic genome evolution in host specialist ectomycorrhizal fungi.</title>
        <authorList>
            <person name="Lofgren L.A."/>
            <person name="Nguyen N.H."/>
            <person name="Vilgalys R."/>
            <person name="Ruytinx J."/>
            <person name="Liao H.L."/>
            <person name="Branco S."/>
            <person name="Kuo A."/>
            <person name="LaButti K."/>
            <person name="Lipzen A."/>
            <person name="Andreopoulos W."/>
            <person name="Pangilinan J."/>
            <person name="Riley R."/>
            <person name="Hundley H."/>
            <person name="Na H."/>
            <person name="Barry K."/>
            <person name="Grigoriev I.V."/>
            <person name="Stajich J.E."/>
            <person name="Kennedy P.G."/>
        </authorList>
    </citation>
    <scope>NUCLEOTIDE SEQUENCE</scope>
    <source>
        <strain evidence="2">FC203</strain>
    </source>
</reference>